<dbReference type="Pfam" id="PF00656">
    <property type="entry name" value="Peptidase_C14"/>
    <property type="match status" value="1"/>
</dbReference>
<feature type="compositionally biased region" description="Basic and acidic residues" evidence="3">
    <location>
        <begin position="254"/>
        <end position="278"/>
    </location>
</feature>
<evidence type="ECO:0000256" key="1">
    <source>
        <dbReference type="ARBA" id="ARBA00010134"/>
    </source>
</evidence>
<dbReference type="InterPro" id="IPR002398">
    <property type="entry name" value="Pept_C14"/>
</dbReference>
<dbReference type="OrthoDB" id="6097640at2759"/>
<feature type="compositionally biased region" description="Polar residues" evidence="3">
    <location>
        <begin position="372"/>
        <end position="387"/>
    </location>
</feature>
<dbReference type="GO" id="GO:0072559">
    <property type="term" value="C:NLRP3 inflammasome complex"/>
    <property type="evidence" value="ECO:0007669"/>
    <property type="project" value="TreeGrafter"/>
</dbReference>
<name>A0A8B8EA60_CRAVI</name>
<dbReference type="AlphaFoldDB" id="A0A8B8EA60"/>
<dbReference type="SUPFAM" id="SSF52129">
    <property type="entry name" value="Caspase-like"/>
    <property type="match status" value="2"/>
</dbReference>
<feature type="region of interest" description="Disordered" evidence="3">
    <location>
        <begin position="176"/>
        <end position="281"/>
    </location>
</feature>
<dbReference type="Gene3D" id="3.40.50.1460">
    <property type="match status" value="1"/>
</dbReference>
<feature type="compositionally biased region" description="Polar residues" evidence="3">
    <location>
        <begin position="243"/>
        <end position="253"/>
    </location>
</feature>
<dbReference type="RefSeq" id="XP_022337020.1">
    <property type="nucleotide sequence ID" value="XM_022481312.1"/>
</dbReference>
<dbReference type="SMART" id="SM00115">
    <property type="entry name" value="CASc"/>
    <property type="match status" value="1"/>
</dbReference>
<evidence type="ECO:0000256" key="3">
    <source>
        <dbReference type="SAM" id="MobiDB-lite"/>
    </source>
</evidence>
<feature type="region of interest" description="Disordered" evidence="3">
    <location>
        <begin position="360"/>
        <end position="403"/>
    </location>
</feature>
<protein>
    <submittedName>
        <fullName evidence="7">Uncharacterized protein LOC111133184 isoform X1</fullName>
    </submittedName>
</protein>
<dbReference type="InterPro" id="IPR011600">
    <property type="entry name" value="Pept_C14_caspase"/>
</dbReference>
<evidence type="ECO:0000259" key="5">
    <source>
        <dbReference type="PROSITE" id="PS50208"/>
    </source>
</evidence>
<dbReference type="Gene3D" id="3.30.70.1470">
    <property type="entry name" value="Caspase-like"/>
    <property type="match status" value="1"/>
</dbReference>
<dbReference type="KEGG" id="cvn:111133184"/>
<feature type="domain" description="Caspase family p20" evidence="5">
    <location>
        <begin position="14"/>
        <end position="147"/>
    </location>
</feature>
<dbReference type="GO" id="GO:0097169">
    <property type="term" value="C:AIM2 inflammasome complex"/>
    <property type="evidence" value="ECO:0007669"/>
    <property type="project" value="TreeGrafter"/>
</dbReference>
<evidence type="ECO:0000313" key="6">
    <source>
        <dbReference type="Proteomes" id="UP000694844"/>
    </source>
</evidence>
<dbReference type="InterPro" id="IPR001309">
    <property type="entry name" value="Pept_C14_p20"/>
</dbReference>
<proteinExistence type="inferred from homology"/>
<dbReference type="GO" id="GO:0004197">
    <property type="term" value="F:cysteine-type endopeptidase activity"/>
    <property type="evidence" value="ECO:0007669"/>
    <property type="project" value="InterPro"/>
</dbReference>
<evidence type="ECO:0000256" key="2">
    <source>
        <dbReference type="RuleBase" id="RU003971"/>
    </source>
</evidence>
<dbReference type="InterPro" id="IPR015917">
    <property type="entry name" value="Pept_C14A"/>
</dbReference>
<evidence type="ECO:0000259" key="4">
    <source>
        <dbReference type="PROSITE" id="PS50207"/>
    </source>
</evidence>
<comment type="similarity">
    <text evidence="1 2">Belongs to the peptidase C14A family.</text>
</comment>
<dbReference type="GO" id="GO:0072557">
    <property type="term" value="C:IPAF inflammasome complex"/>
    <property type="evidence" value="ECO:0007669"/>
    <property type="project" value="TreeGrafter"/>
</dbReference>
<evidence type="ECO:0000313" key="7">
    <source>
        <dbReference type="RefSeq" id="XP_022337020.1"/>
    </source>
</evidence>
<dbReference type="PANTHER" id="PTHR47901:SF3">
    <property type="entry name" value="CASPASE-1"/>
    <property type="match status" value="1"/>
</dbReference>
<dbReference type="Proteomes" id="UP000694844">
    <property type="component" value="Chromosome 5"/>
</dbReference>
<keyword evidence="6" id="KW-1185">Reference proteome</keyword>
<feature type="domain" description="Caspase family p10" evidence="4">
    <location>
        <begin position="413"/>
        <end position="452"/>
    </location>
</feature>
<gene>
    <name evidence="7" type="primary">LOC111133184</name>
</gene>
<organism evidence="6 7">
    <name type="scientific">Crassostrea virginica</name>
    <name type="common">Eastern oyster</name>
    <dbReference type="NCBI Taxonomy" id="6565"/>
    <lineage>
        <taxon>Eukaryota</taxon>
        <taxon>Metazoa</taxon>
        <taxon>Spiralia</taxon>
        <taxon>Lophotrochozoa</taxon>
        <taxon>Mollusca</taxon>
        <taxon>Bivalvia</taxon>
        <taxon>Autobranchia</taxon>
        <taxon>Pteriomorphia</taxon>
        <taxon>Ostreida</taxon>
        <taxon>Ostreoidea</taxon>
        <taxon>Ostreidae</taxon>
        <taxon>Crassostrea</taxon>
    </lineage>
</organism>
<dbReference type="PRINTS" id="PR00376">
    <property type="entry name" value="IL1BCENZYME"/>
</dbReference>
<dbReference type="InterPro" id="IPR029030">
    <property type="entry name" value="Caspase-like_dom_sf"/>
</dbReference>
<dbReference type="GO" id="GO:0006508">
    <property type="term" value="P:proteolysis"/>
    <property type="evidence" value="ECO:0007669"/>
    <property type="project" value="InterPro"/>
</dbReference>
<dbReference type="PROSITE" id="PS50208">
    <property type="entry name" value="CASPASE_P20"/>
    <property type="match status" value="1"/>
</dbReference>
<sequence length="529" mass="61120">MDSVEDIYTFDADREHQGLAVVIVNFTRGEYERKGAENDLKYMKKTFKRLGFKVECHKDVRKPDMQRLLEQYSKSKDLEKYSCFAFGISSHGIEIKERENKKFVSHHAVQMFDHDYMYTKDIIEYFRDMKCKALRNKPKMFFIQACRIPEDNATQAHYAAGVGFMQGIIQPLHEHQLQGSSRDSTDHRESDDKDSVGEDFVSDTHDEDELSANAVNEDQNAFRIPEDKSTQDHNDAGEGFDSGKNTQLQGSSRDATDHRESDDRDATDHRESADKDSFWEDFVSDTDDEDELFVVADNEDQNDIGEIEKNLEKRQVEILKNLRRLNKEAWLLKHGYSLVANQIKDQNFNASANQNIENDAQTAASKSEENDLQSAANQSQVQTSSLGTDDEVDPTWKRKYPREDEEPLHHVSVPCHNDMLIMFASPQGYYFYKSKYDGSYLLRYLYEVVEKHYKNGGLIENQINFSDVLTEVAAIMVKRTYLGVKDYTSVPCVVHKLDRDIIFTQGKKMISSKFVLKISEIFTKRDSTF</sequence>
<dbReference type="PROSITE" id="PS50207">
    <property type="entry name" value="CASPASE_P10"/>
    <property type="match status" value="1"/>
</dbReference>
<feature type="compositionally biased region" description="Basic and acidic residues" evidence="3">
    <location>
        <begin position="183"/>
        <end position="196"/>
    </location>
</feature>
<accession>A0A8B8EA60</accession>
<dbReference type="InterPro" id="IPR002138">
    <property type="entry name" value="Pept_C14_p10"/>
</dbReference>
<dbReference type="GeneID" id="111133184"/>
<dbReference type="PANTHER" id="PTHR47901">
    <property type="entry name" value="CASPASE RECRUITMENT DOMAIN-CONTAINING PROTEIN 18"/>
    <property type="match status" value="1"/>
</dbReference>
<reference evidence="7" key="1">
    <citation type="submission" date="2025-08" db="UniProtKB">
        <authorList>
            <consortium name="RefSeq"/>
        </authorList>
    </citation>
    <scope>IDENTIFICATION</scope>
    <source>
        <tissue evidence="7">Whole sample</tissue>
    </source>
</reference>
<feature type="compositionally biased region" description="Basic and acidic residues" evidence="3">
    <location>
        <begin position="224"/>
        <end position="236"/>
    </location>
</feature>